<dbReference type="EMBL" id="JBHTGL010000005">
    <property type="protein sequence ID" value="MFD0622106.1"/>
    <property type="molecule type" value="Genomic_DNA"/>
</dbReference>
<evidence type="ECO:0000313" key="8">
    <source>
        <dbReference type="EMBL" id="MFD0622527.1"/>
    </source>
</evidence>
<sequence length="300" mass="34042">MLQELAPRWTTVRESALHERRGGARSRAAGAGRKQKLVFPDRLLATLVHLRLGLPHAALAELFDVDRSTISTAIREVRPLLAARGFAVPDRPGLRLRTLEDVFAYAEAEGVDLRIDGTEVQVRRPKAGRAGRKAFVSGKKKQNTIKTTTFSDHQGRTLFSGVTRPGRVHDQTAVRTEGIAEQFRLRPNVKVEVDEGYRGLANEFPHQVSAPPRKPKDDVCDGERRAWREQRRRQSSARICVEHTNAEYKQWRPLQRYTGRREDYDETHRAIAGLVSDRSARRATRRRTSTELVPVRTTTC</sequence>
<dbReference type="Pfam" id="PF13359">
    <property type="entry name" value="DDE_Tnp_4"/>
    <property type="match status" value="1"/>
</dbReference>
<proteinExistence type="predicted"/>
<evidence type="ECO:0000259" key="5">
    <source>
        <dbReference type="Pfam" id="PF13613"/>
    </source>
</evidence>
<organism evidence="8 9">
    <name type="scientific">Streptomyces sanglieri</name>
    <dbReference type="NCBI Taxonomy" id="193460"/>
    <lineage>
        <taxon>Bacteria</taxon>
        <taxon>Bacillati</taxon>
        <taxon>Actinomycetota</taxon>
        <taxon>Actinomycetes</taxon>
        <taxon>Kitasatosporales</taxon>
        <taxon>Streptomycetaceae</taxon>
        <taxon>Streptomyces</taxon>
    </lineage>
</organism>
<keyword evidence="2" id="KW-0479">Metal-binding</keyword>
<evidence type="ECO:0000313" key="6">
    <source>
        <dbReference type="EMBL" id="MFD0621939.1"/>
    </source>
</evidence>
<evidence type="ECO:0000313" key="7">
    <source>
        <dbReference type="EMBL" id="MFD0622106.1"/>
    </source>
</evidence>
<reference evidence="8" key="1">
    <citation type="journal article" date="2014" name="Int. J. Syst. Evol. Microbiol.">
        <title>Complete genome of a new Firmicutes species belonging to the dominant human colonic microbiota ('Ruminococcus bicirculans') reveals two chromosomes and a selective capacity to utilize plant glucans.</title>
        <authorList>
            <consortium name="NISC Comparative Sequencing Program"/>
            <person name="Wegmann U."/>
            <person name="Louis P."/>
            <person name="Goesmann A."/>
            <person name="Henrissat B."/>
            <person name="Duncan S.H."/>
            <person name="Flint H.J."/>
        </authorList>
    </citation>
    <scope>NUCLEOTIDE SEQUENCE</scope>
    <source>
        <strain evidence="8">JCM 12607</strain>
    </source>
</reference>
<dbReference type="Proteomes" id="UP001596915">
    <property type="component" value="Unassembled WGS sequence"/>
</dbReference>
<feature type="region of interest" description="Disordered" evidence="3">
    <location>
        <begin position="280"/>
        <end position="300"/>
    </location>
</feature>
<evidence type="ECO:0000256" key="2">
    <source>
        <dbReference type="ARBA" id="ARBA00022723"/>
    </source>
</evidence>
<gene>
    <name evidence="6" type="ORF">ACFQ2K_03125</name>
    <name evidence="7" type="ORF">ACFQ2K_04070</name>
    <name evidence="8" type="ORF">ACFQ2K_06440</name>
</gene>
<comment type="caution">
    <text evidence="8">The sequence shown here is derived from an EMBL/GenBank/DDBJ whole genome shotgun (WGS) entry which is preliminary data.</text>
</comment>
<evidence type="ECO:0000256" key="3">
    <source>
        <dbReference type="SAM" id="MobiDB-lite"/>
    </source>
</evidence>
<dbReference type="EMBL" id="JBHTGL010000005">
    <property type="protein sequence ID" value="MFD0621939.1"/>
    <property type="molecule type" value="Genomic_DNA"/>
</dbReference>
<dbReference type="Pfam" id="PF13613">
    <property type="entry name" value="HTH_Tnp_4"/>
    <property type="match status" value="1"/>
</dbReference>
<dbReference type="InterPro" id="IPR027805">
    <property type="entry name" value="Transposase_HTH_dom"/>
</dbReference>
<feature type="domain" description="Transposase Helix-turn-helix" evidence="5">
    <location>
        <begin position="35"/>
        <end position="85"/>
    </location>
</feature>
<evidence type="ECO:0000313" key="9">
    <source>
        <dbReference type="Proteomes" id="UP001596915"/>
    </source>
</evidence>
<reference evidence="9" key="2">
    <citation type="journal article" date="2019" name="Int. J. Syst. Evol. Microbiol.">
        <title>The Global Catalogue of Microorganisms (GCM) 10K type strain sequencing project: providing services to taxonomists for standard genome sequencing and annotation.</title>
        <authorList>
            <consortium name="The Broad Institute Genomics Platform"/>
            <consortium name="The Broad Institute Genome Sequencing Center for Infectious Disease"/>
            <person name="Wu L."/>
            <person name="Ma J."/>
        </authorList>
    </citation>
    <scope>NUCLEOTIDE SEQUENCE [LARGE SCALE GENOMIC DNA]</scope>
    <source>
        <strain evidence="9">JCM 12607</strain>
    </source>
</reference>
<dbReference type="InterPro" id="IPR027806">
    <property type="entry name" value="HARBI1_dom"/>
</dbReference>
<dbReference type="PANTHER" id="PTHR23080">
    <property type="entry name" value="THAP DOMAIN PROTEIN"/>
    <property type="match status" value="1"/>
</dbReference>
<name>A0ABW2WQK9_9ACTN</name>
<evidence type="ECO:0000256" key="1">
    <source>
        <dbReference type="ARBA" id="ARBA00001968"/>
    </source>
</evidence>
<feature type="domain" description="DDE Tnp4" evidence="4">
    <location>
        <begin position="115"/>
        <end position="274"/>
    </location>
</feature>
<reference evidence="8" key="3">
    <citation type="submission" date="2024-09" db="EMBL/GenBank/DDBJ databases">
        <authorList>
            <person name="Sun Q."/>
            <person name="Mori K."/>
        </authorList>
    </citation>
    <scope>NUCLEOTIDE SEQUENCE</scope>
    <source>
        <strain evidence="8">JCM 12607</strain>
    </source>
</reference>
<accession>A0ABW2WQK9</accession>
<keyword evidence="9" id="KW-1185">Reference proteome</keyword>
<dbReference type="EMBL" id="JBHTGL010000007">
    <property type="protein sequence ID" value="MFD0622527.1"/>
    <property type="molecule type" value="Genomic_DNA"/>
</dbReference>
<protein>
    <submittedName>
        <fullName evidence="8">Transposase family protein</fullName>
    </submittedName>
</protein>
<comment type="cofactor">
    <cofactor evidence="1">
        <name>a divalent metal cation</name>
        <dbReference type="ChEBI" id="CHEBI:60240"/>
    </cofactor>
</comment>
<evidence type="ECO:0000259" key="4">
    <source>
        <dbReference type="Pfam" id="PF13359"/>
    </source>
</evidence>